<comment type="caution">
    <text evidence="3">The sequence shown here is derived from an EMBL/GenBank/DDBJ whole genome shotgun (WGS) entry which is preliminary data.</text>
</comment>
<name>A0A9W7L8P6_9STRA</name>
<evidence type="ECO:0000313" key="4">
    <source>
        <dbReference type="Proteomes" id="UP001165065"/>
    </source>
</evidence>
<feature type="compositionally biased region" description="Basic and acidic residues" evidence="1">
    <location>
        <begin position="81"/>
        <end position="90"/>
    </location>
</feature>
<evidence type="ECO:0000259" key="2">
    <source>
        <dbReference type="PROSITE" id="PS50972"/>
    </source>
</evidence>
<proteinExistence type="predicted"/>
<gene>
    <name evidence="3" type="ORF">TrCOL_g11843</name>
</gene>
<feature type="non-terminal residue" evidence="3">
    <location>
        <position position="1"/>
    </location>
</feature>
<dbReference type="Proteomes" id="UP001165065">
    <property type="component" value="Unassembled WGS sequence"/>
</dbReference>
<reference evidence="4" key="1">
    <citation type="journal article" date="2023" name="Commun. Biol.">
        <title>Genome analysis of Parmales, the sister group of diatoms, reveals the evolutionary specialization of diatoms from phago-mixotrophs to photoautotrophs.</title>
        <authorList>
            <person name="Ban H."/>
            <person name="Sato S."/>
            <person name="Yoshikawa S."/>
            <person name="Yamada K."/>
            <person name="Nakamura Y."/>
            <person name="Ichinomiya M."/>
            <person name="Sato N."/>
            <person name="Blanc-Mathieu R."/>
            <person name="Endo H."/>
            <person name="Kuwata A."/>
            <person name="Ogata H."/>
        </authorList>
    </citation>
    <scope>NUCLEOTIDE SEQUENCE [LARGE SCALE GENOMIC DNA]</scope>
</reference>
<dbReference type="OrthoDB" id="757982at2759"/>
<feature type="compositionally biased region" description="Basic residues" evidence="1">
    <location>
        <begin position="91"/>
        <end position="104"/>
    </location>
</feature>
<keyword evidence="4" id="KW-1185">Reference proteome</keyword>
<feature type="region of interest" description="Disordered" evidence="1">
    <location>
        <begin position="60"/>
        <end position="108"/>
    </location>
</feature>
<evidence type="ECO:0000256" key="1">
    <source>
        <dbReference type="SAM" id="MobiDB-lite"/>
    </source>
</evidence>
<evidence type="ECO:0000313" key="3">
    <source>
        <dbReference type="EMBL" id="GMI40809.1"/>
    </source>
</evidence>
<dbReference type="PROSITE" id="PS50972">
    <property type="entry name" value="PTERIN_BINDING"/>
    <property type="match status" value="1"/>
</dbReference>
<feature type="compositionally biased region" description="Acidic residues" evidence="1">
    <location>
        <begin position="71"/>
        <end position="80"/>
    </location>
</feature>
<protein>
    <recommendedName>
        <fullName evidence="2">Pterin-binding domain-containing protein</fullName>
    </recommendedName>
</protein>
<organism evidence="3 4">
    <name type="scientific">Triparma columacea</name>
    <dbReference type="NCBI Taxonomy" id="722753"/>
    <lineage>
        <taxon>Eukaryota</taxon>
        <taxon>Sar</taxon>
        <taxon>Stramenopiles</taxon>
        <taxon>Ochrophyta</taxon>
        <taxon>Bolidophyceae</taxon>
        <taxon>Parmales</taxon>
        <taxon>Triparmaceae</taxon>
        <taxon>Triparma</taxon>
    </lineage>
</organism>
<feature type="domain" description="Pterin-binding" evidence="2">
    <location>
        <begin position="169"/>
        <end position="257"/>
    </location>
</feature>
<dbReference type="EMBL" id="BRYA01001244">
    <property type="protein sequence ID" value="GMI40809.1"/>
    <property type="molecule type" value="Genomic_DNA"/>
</dbReference>
<dbReference type="InterPro" id="IPR000489">
    <property type="entry name" value="Pterin-binding_dom"/>
</dbReference>
<dbReference type="GO" id="GO:0042558">
    <property type="term" value="P:pteridine-containing compound metabolic process"/>
    <property type="evidence" value="ECO:0007669"/>
    <property type="project" value="InterPro"/>
</dbReference>
<dbReference type="AlphaFoldDB" id="A0A9W7L8P6"/>
<sequence>DRNDRQDEGYETILSSNLAEGLPDSWVCSKGGENGTKGVGGKTQFSGLIEETTALDCGVSGDATDNYIAPNDDEEEEGEVVDVKVSEDKKGNKKNKKGYKKDKKGRKEMMSRDVKELLEKAHNINNELLFPIRSGSLKGRSIQMVTRRVNVFYSAVCSAKAREEEWRQSWEEDKELNPSECATKELVIKYQIALATKVKERTPAVMEEKGGDNVDVTADSMDDPYIQDTMTEEELKKLVNSVETSARTLGRIHLSLD</sequence>
<feature type="non-terminal residue" evidence="3">
    <location>
        <position position="257"/>
    </location>
</feature>
<accession>A0A9W7L8P6</accession>